<dbReference type="NCBIfam" id="TIGR01726">
    <property type="entry name" value="HEQRo_perm_3TM"/>
    <property type="match status" value="1"/>
</dbReference>
<dbReference type="HOGENOM" id="CLU_019602_1_1_9"/>
<dbReference type="GO" id="GO:0022857">
    <property type="term" value="F:transmembrane transporter activity"/>
    <property type="evidence" value="ECO:0007669"/>
    <property type="project" value="InterPro"/>
</dbReference>
<feature type="transmembrane region" description="Helical" evidence="9">
    <location>
        <begin position="107"/>
        <end position="126"/>
    </location>
</feature>
<gene>
    <name evidence="11" type="ORF">C823_01959</name>
</gene>
<dbReference type="InterPro" id="IPR035906">
    <property type="entry name" value="MetI-like_sf"/>
</dbReference>
<dbReference type="InterPro" id="IPR000515">
    <property type="entry name" value="MetI-like"/>
</dbReference>
<keyword evidence="7 9" id="KW-1133">Transmembrane helix</keyword>
<proteinExistence type="inferred from homology"/>
<dbReference type="InterPro" id="IPR043429">
    <property type="entry name" value="ArtM/GltK/GlnP/TcyL/YhdX-like"/>
</dbReference>
<feature type="domain" description="ABC transmembrane type-1" evidence="10">
    <location>
        <begin position="25"/>
        <end position="227"/>
    </location>
</feature>
<dbReference type="Gene3D" id="1.10.3720.10">
    <property type="entry name" value="MetI-like"/>
    <property type="match status" value="1"/>
</dbReference>
<dbReference type="CDD" id="cd06261">
    <property type="entry name" value="TM_PBP2"/>
    <property type="match status" value="1"/>
</dbReference>
<keyword evidence="8 9" id="KW-0472">Membrane</keyword>
<evidence type="ECO:0000256" key="6">
    <source>
        <dbReference type="ARBA" id="ARBA00022970"/>
    </source>
</evidence>
<dbReference type="PANTHER" id="PTHR30614">
    <property type="entry name" value="MEMBRANE COMPONENT OF AMINO ACID ABC TRANSPORTER"/>
    <property type="match status" value="1"/>
</dbReference>
<dbReference type="InterPro" id="IPR010065">
    <property type="entry name" value="AA_ABC_transptr_permease_3TM"/>
</dbReference>
<keyword evidence="3 9" id="KW-0813">Transport</keyword>
<evidence type="ECO:0000313" key="11">
    <source>
        <dbReference type="EMBL" id="EMZ28426.1"/>
    </source>
</evidence>
<dbReference type="Pfam" id="PF00528">
    <property type="entry name" value="BPD_transp_1"/>
    <property type="match status" value="1"/>
</dbReference>
<evidence type="ECO:0000256" key="9">
    <source>
        <dbReference type="RuleBase" id="RU363032"/>
    </source>
</evidence>
<dbReference type="PANTHER" id="PTHR30614:SF20">
    <property type="entry name" value="GLUTAMINE TRANSPORT SYSTEM PERMEASE PROTEIN GLNP"/>
    <property type="match status" value="1"/>
</dbReference>
<keyword evidence="6" id="KW-0029">Amino-acid transport</keyword>
<evidence type="ECO:0000259" key="10">
    <source>
        <dbReference type="PROSITE" id="PS50928"/>
    </source>
</evidence>
<keyword evidence="4" id="KW-1003">Cell membrane</keyword>
<evidence type="ECO:0000256" key="4">
    <source>
        <dbReference type="ARBA" id="ARBA00022475"/>
    </source>
</evidence>
<feature type="transmembrane region" description="Helical" evidence="9">
    <location>
        <begin position="78"/>
        <end position="100"/>
    </location>
</feature>
<dbReference type="GO" id="GO:0043190">
    <property type="term" value="C:ATP-binding cassette (ABC) transporter complex"/>
    <property type="evidence" value="ECO:0007669"/>
    <property type="project" value="InterPro"/>
</dbReference>
<feature type="transmembrane region" description="Helical" evidence="9">
    <location>
        <begin position="205"/>
        <end position="229"/>
    </location>
</feature>
<evidence type="ECO:0000256" key="1">
    <source>
        <dbReference type="ARBA" id="ARBA00004651"/>
    </source>
</evidence>
<feature type="transmembrane region" description="Helical" evidence="9">
    <location>
        <begin position="27"/>
        <end position="49"/>
    </location>
</feature>
<evidence type="ECO:0000256" key="3">
    <source>
        <dbReference type="ARBA" id="ARBA00022448"/>
    </source>
</evidence>
<evidence type="ECO:0000313" key="12">
    <source>
        <dbReference type="Proteomes" id="UP000012589"/>
    </source>
</evidence>
<evidence type="ECO:0000256" key="5">
    <source>
        <dbReference type="ARBA" id="ARBA00022692"/>
    </source>
</evidence>
<dbReference type="OrthoDB" id="9787841at2"/>
<dbReference type="EMBL" id="AQFT01000064">
    <property type="protein sequence ID" value="EMZ28426.1"/>
    <property type="molecule type" value="Genomic_DNA"/>
</dbReference>
<evidence type="ECO:0000256" key="2">
    <source>
        <dbReference type="ARBA" id="ARBA00010072"/>
    </source>
</evidence>
<name>N2AK58_9FIRM</name>
<reference evidence="11 12" key="1">
    <citation type="journal article" date="2014" name="Genome Announc.">
        <title>Draft genome sequences of the altered schaedler flora, a defined bacterial community from gnotobiotic mice.</title>
        <authorList>
            <person name="Wannemuehler M.J."/>
            <person name="Overstreet A.M."/>
            <person name="Ward D.V."/>
            <person name="Phillips G.J."/>
        </authorList>
    </citation>
    <scope>NUCLEOTIDE SEQUENCE [LARGE SCALE GENOMIC DNA]</scope>
    <source>
        <strain evidence="11 12">ASF492</strain>
    </source>
</reference>
<keyword evidence="12" id="KW-1185">Reference proteome</keyword>
<accession>N2AK58</accession>
<evidence type="ECO:0000256" key="7">
    <source>
        <dbReference type="ARBA" id="ARBA00022989"/>
    </source>
</evidence>
<organism evidence="11 12">
    <name type="scientific">Eubacterium plexicaudatum ASF492</name>
    <dbReference type="NCBI Taxonomy" id="1235802"/>
    <lineage>
        <taxon>Bacteria</taxon>
        <taxon>Bacillati</taxon>
        <taxon>Bacillota</taxon>
        <taxon>Clostridia</taxon>
        <taxon>Eubacteriales</taxon>
        <taxon>Eubacteriaceae</taxon>
        <taxon>Eubacterium</taxon>
    </lineage>
</organism>
<dbReference type="AlphaFoldDB" id="N2AK58"/>
<dbReference type="STRING" id="1235802.C823_01959"/>
<evidence type="ECO:0000256" key="8">
    <source>
        <dbReference type="ARBA" id="ARBA00023136"/>
    </source>
</evidence>
<dbReference type="PATRIC" id="fig|1235802.3.peg.2077"/>
<sequence length="239" mass="26826">MEYLKEIIDKFFITDDRWRYFTDGLLITLRVTAGALLLGLVIGIVVSIIRSSHDQIKQEELRVPARIVFWLLNTAARLYLTVIRGTPTLVQLLLFYFFFLQNLESKVMAAIIAFGINSGAYLAEIFRSGIMSIDQGQMEAGRSLGLSYTVTMRKIILPQAFKNALPALINEIITLLKETSISGTIGLNDLTRGAEIVGGATYEQLIPLLAAAAVYLAVVMFFTWIMGIVERRLRESDRR</sequence>
<dbReference type="Proteomes" id="UP000012589">
    <property type="component" value="Unassembled WGS sequence"/>
</dbReference>
<comment type="caution">
    <text evidence="11">The sequence shown here is derived from an EMBL/GenBank/DDBJ whole genome shotgun (WGS) entry which is preliminary data.</text>
</comment>
<dbReference type="eggNOG" id="COG0765">
    <property type="taxonomic scope" value="Bacteria"/>
</dbReference>
<dbReference type="PROSITE" id="PS50928">
    <property type="entry name" value="ABC_TM1"/>
    <property type="match status" value="1"/>
</dbReference>
<keyword evidence="5 9" id="KW-0812">Transmembrane</keyword>
<dbReference type="SUPFAM" id="SSF161098">
    <property type="entry name" value="MetI-like"/>
    <property type="match status" value="1"/>
</dbReference>
<dbReference type="GO" id="GO:0006865">
    <property type="term" value="P:amino acid transport"/>
    <property type="evidence" value="ECO:0007669"/>
    <property type="project" value="UniProtKB-KW"/>
</dbReference>
<protein>
    <submittedName>
        <fullName evidence="11">His/Glu/Gln/Arg/opine family amino ABC transporter, permease, 3-TM region</fullName>
    </submittedName>
</protein>
<comment type="similarity">
    <text evidence="2">Belongs to the binding-protein-dependent transport system permease family. HisMQ subfamily.</text>
</comment>
<comment type="subcellular location">
    <subcellularLocation>
        <location evidence="1 9">Cell membrane</location>
        <topology evidence="1 9">Multi-pass membrane protein</topology>
    </subcellularLocation>
</comment>